<reference evidence="1 2" key="1">
    <citation type="journal article" date="2008" name="J. Biotechnol.">
        <title>Ultrafast pyrosequencing of Corynebacterium kroppenstedtii DSM44385 revealed insights into the physiology of a lipophilic corynebacterium that lacks mycolic acids.</title>
        <authorList>
            <person name="Tauch A."/>
            <person name="Schneider J."/>
            <person name="Szczepanowski R."/>
            <person name="Tilker A."/>
            <person name="Viehoever P."/>
            <person name="Gartemann K.-H."/>
            <person name="Arnold W."/>
            <person name="Blom J."/>
            <person name="Brinkrolf K."/>
            <person name="Brune I."/>
            <person name="Goetker S."/>
            <person name="Weisshaar B."/>
            <person name="Goesmann A."/>
            <person name="Droege M."/>
            <person name="Puehler A."/>
        </authorList>
    </citation>
    <scope>NUCLEOTIDE SEQUENCE [LARGE SCALE GENOMIC DNA]</scope>
    <source>
        <strain evidence="2">DSM 44385 / JCM 11950 / CIP 105744 / CCUG 35717</strain>
    </source>
</reference>
<dbReference type="CDD" id="cd07067">
    <property type="entry name" value="HP_PGM_like"/>
    <property type="match status" value="1"/>
</dbReference>
<evidence type="ECO:0000313" key="1">
    <source>
        <dbReference type="EMBL" id="ACR18619.1"/>
    </source>
</evidence>
<dbReference type="OrthoDB" id="3215466at2"/>
<dbReference type="HOGENOM" id="CLU_033323_5_1_11"/>
<organism evidence="1 2">
    <name type="scientific">Corynebacterium kroppenstedtii (strain DSM 44385 / JCM 11950 / CIP 105744 / CCUG 35717)</name>
    <dbReference type="NCBI Taxonomy" id="645127"/>
    <lineage>
        <taxon>Bacteria</taxon>
        <taxon>Bacillati</taxon>
        <taxon>Actinomycetota</taxon>
        <taxon>Actinomycetes</taxon>
        <taxon>Mycobacteriales</taxon>
        <taxon>Corynebacteriaceae</taxon>
        <taxon>Corynebacterium</taxon>
    </lineage>
</organism>
<proteinExistence type="predicted"/>
<dbReference type="InterPro" id="IPR029033">
    <property type="entry name" value="His_PPase_superfam"/>
</dbReference>
<dbReference type="KEGG" id="ckp:ckrop_1904"/>
<sequence>MSTIVHLVRHGEVFNPDRILYGRLPGYHLSDRGRVMASMCARAFTDHDVTVVKASPLVRAQETAEPFQKVTGVDIAIDDDLIEAGNELEGHRIKGWRSQLWNPKLWHHLTEPMQPSWGEPYQDICDRMWVAVGRAREEARGHEAVLVSHQLPIVMVQRDYAGKALAHNPAVRQCSLASVTSLIFDDDDAVDVPAQKGASGVASDVRAADTASSVRAQVSDLVYSEPAQGV</sequence>
<gene>
    <name evidence="1" type="ordered locus">ckrop_1904</name>
</gene>
<evidence type="ECO:0000313" key="2">
    <source>
        <dbReference type="Proteomes" id="UP000001473"/>
    </source>
</evidence>
<dbReference type="EMBL" id="CP001620">
    <property type="protein sequence ID" value="ACR18619.1"/>
    <property type="molecule type" value="Genomic_DNA"/>
</dbReference>
<dbReference type="Gene3D" id="3.40.50.1240">
    <property type="entry name" value="Phosphoglycerate mutase-like"/>
    <property type="match status" value="1"/>
</dbReference>
<dbReference type="Pfam" id="PF00300">
    <property type="entry name" value="His_Phos_1"/>
    <property type="match status" value="1"/>
</dbReference>
<dbReference type="STRING" id="645127.ckrop_1904"/>
<dbReference type="eggNOG" id="COG0406">
    <property type="taxonomic scope" value="Bacteria"/>
</dbReference>
<dbReference type="SUPFAM" id="SSF53254">
    <property type="entry name" value="Phosphoglycerate mutase-like"/>
    <property type="match status" value="1"/>
</dbReference>
<protein>
    <submittedName>
        <fullName evidence="1">Putative phosphoglycerate mutase</fullName>
    </submittedName>
</protein>
<dbReference type="AlphaFoldDB" id="C4LLB4"/>
<keyword evidence="2" id="KW-1185">Reference proteome</keyword>
<dbReference type="SMART" id="SM00855">
    <property type="entry name" value="PGAM"/>
    <property type="match status" value="1"/>
</dbReference>
<dbReference type="InterPro" id="IPR013078">
    <property type="entry name" value="His_Pase_superF_clade-1"/>
</dbReference>
<dbReference type="Proteomes" id="UP000001473">
    <property type="component" value="Chromosome"/>
</dbReference>
<accession>C4LLB4</accession>
<name>C4LLB4_CORK4</name>